<keyword evidence="4" id="KW-1185">Reference proteome</keyword>
<dbReference type="Pfam" id="PF00201">
    <property type="entry name" value="UDPGT"/>
    <property type="match status" value="1"/>
</dbReference>
<dbReference type="Proteomes" id="UP000309038">
    <property type="component" value="Unassembled WGS sequence"/>
</dbReference>
<dbReference type="PANTHER" id="PTHR48043:SF145">
    <property type="entry name" value="FI06409P-RELATED"/>
    <property type="match status" value="1"/>
</dbReference>
<evidence type="ECO:0000256" key="2">
    <source>
        <dbReference type="ARBA" id="ARBA00022679"/>
    </source>
</evidence>
<organism evidence="3 4">
    <name type="scientific">Hermanssonia centrifuga</name>
    <dbReference type="NCBI Taxonomy" id="98765"/>
    <lineage>
        <taxon>Eukaryota</taxon>
        <taxon>Fungi</taxon>
        <taxon>Dikarya</taxon>
        <taxon>Basidiomycota</taxon>
        <taxon>Agaricomycotina</taxon>
        <taxon>Agaricomycetes</taxon>
        <taxon>Polyporales</taxon>
        <taxon>Meruliaceae</taxon>
        <taxon>Hermanssonia</taxon>
    </lineage>
</organism>
<comment type="caution">
    <text evidence="3">The sequence shown here is derived from an EMBL/GenBank/DDBJ whole genome shotgun (WGS) entry which is preliminary data.</text>
</comment>
<keyword evidence="1" id="KW-0328">Glycosyltransferase</keyword>
<dbReference type="InterPro" id="IPR002213">
    <property type="entry name" value="UDP_glucos_trans"/>
</dbReference>
<dbReference type="PANTHER" id="PTHR48043">
    <property type="entry name" value="EG:EG0003.4 PROTEIN-RELATED"/>
    <property type="match status" value="1"/>
</dbReference>
<dbReference type="InterPro" id="IPR050271">
    <property type="entry name" value="UDP-glycosyltransferase"/>
</dbReference>
<dbReference type="Gene3D" id="3.40.50.2000">
    <property type="entry name" value="Glycogen Phosphorylase B"/>
    <property type="match status" value="1"/>
</dbReference>
<gene>
    <name evidence="3" type="ORF">EW026_g2420</name>
</gene>
<keyword evidence="2" id="KW-0808">Transferase</keyword>
<protein>
    <submittedName>
        <fullName evidence="3">Uncharacterized protein</fullName>
    </submittedName>
</protein>
<dbReference type="GO" id="GO:0008194">
    <property type="term" value="F:UDP-glycosyltransferase activity"/>
    <property type="evidence" value="ECO:0007669"/>
    <property type="project" value="InterPro"/>
</dbReference>
<dbReference type="AlphaFoldDB" id="A0A4S4KNC6"/>
<dbReference type="EMBL" id="SGPJ01000061">
    <property type="protein sequence ID" value="THH00046.1"/>
    <property type="molecule type" value="Genomic_DNA"/>
</dbReference>
<evidence type="ECO:0000313" key="4">
    <source>
        <dbReference type="Proteomes" id="UP000309038"/>
    </source>
</evidence>
<accession>A0A4S4KNC6</accession>
<sequence length="486" mass="54247">MSNKMPDALNIVFISLSVSGQLNIHLASIEHMLILGPTESPPLNIHLISFDPAEKRARTLAASASPRHSFTFHSLGELTLFTETSQNGTIDRHRPAELFRKDGLKPYTYLAELFGYNPDHYIRAYERILEIFKEIKPKINVAAVDTTMPMAMDACTTAGIHWGVLCPNSGIELFKHQQPRLEGFWKHPAAYSGLPFPVPLRLIPYNIALNLSLIKIILTHPRIRALEVRRSKAGIRGGVFNKSFQRLPFFICSSVMEMEFPHIPSPNVVFPGPILVPVPPLSSATYPDLTAFFDRKRTIVINLGSNFWYSHEDVESVADAILDAQQRCQEKESFQVLWKLNGKKAFEIMLENKFGKQSDTVRIDEWIEPDTLAVLQHPNVVAFVNHGGANSVHEAAYAGVPQILLPQWLDLYEYAVRTEWLGHGIYANKGHPAEIVADQLADAFLRVLSDDEGKILKAKSLEIAEACQRGGGVQTVARTLLAAATT</sequence>
<name>A0A4S4KNC6_9APHY</name>
<evidence type="ECO:0000256" key="1">
    <source>
        <dbReference type="ARBA" id="ARBA00022676"/>
    </source>
</evidence>
<reference evidence="3 4" key="1">
    <citation type="submission" date="2019-02" db="EMBL/GenBank/DDBJ databases">
        <title>Genome sequencing of the rare red list fungi Phlebia centrifuga.</title>
        <authorList>
            <person name="Buettner E."/>
            <person name="Kellner H."/>
        </authorList>
    </citation>
    <scope>NUCLEOTIDE SEQUENCE [LARGE SCALE GENOMIC DNA]</scope>
    <source>
        <strain evidence="3 4">DSM 108282</strain>
    </source>
</reference>
<dbReference type="SUPFAM" id="SSF53756">
    <property type="entry name" value="UDP-Glycosyltransferase/glycogen phosphorylase"/>
    <property type="match status" value="1"/>
</dbReference>
<proteinExistence type="predicted"/>
<evidence type="ECO:0000313" key="3">
    <source>
        <dbReference type="EMBL" id="THH00046.1"/>
    </source>
</evidence>